<organism evidence="3 4">
    <name type="scientific">Kineococcus gynurae</name>
    <dbReference type="NCBI Taxonomy" id="452979"/>
    <lineage>
        <taxon>Bacteria</taxon>
        <taxon>Bacillati</taxon>
        <taxon>Actinomycetota</taxon>
        <taxon>Actinomycetes</taxon>
        <taxon>Kineosporiales</taxon>
        <taxon>Kineosporiaceae</taxon>
        <taxon>Kineococcus</taxon>
    </lineage>
</organism>
<evidence type="ECO:0000313" key="4">
    <source>
        <dbReference type="Proteomes" id="UP001589748"/>
    </source>
</evidence>
<evidence type="ECO:0000256" key="1">
    <source>
        <dbReference type="ARBA" id="ARBA00008791"/>
    </source>
</evidence>
<feature type="domain" description="UspA" evidence="2">
    <location>
        <begin position="154"/>
        <end position="290"/>
    </location>
</feature>
<reference evidence="3 4" key="1">
    <citation type="submission" date="2024-09" db="EMBL/GenBank/DDBJ databases">
        <authorList>
            <person name="Sun Q."/>
            <person name="Mori K."/>
        </authorList>
    </citation>
    <scope>NUCLEOTIDE SEQUENCE [LARGE SCALE GENOMIC DNA]</scope>
    <source>
        <strain evidence="3 4">TISTR 1856</strain>
    </source>
</reference>
<dbReference type="PRINTS" id="PR01438">
    <property type="entry name" value="UNVRSLSTRESS"/>
</dbReference>
<dbReference type="SUPFAM" id="SSF52402">
    <property type="entry name" value="Adenine nucleotide alpha hydrolases-like"/>
    <property type="match status" value="2"/>
</dbReference>
<feature type="domain" description="UspA" evidence="2">
    <location>
        <begin position="2"/>
        <end position="136"/>
    </location>
</feature>
<dbReference type="InterPro" id="IPR006016">
    <property type="entry name" value="UspA"/>
</dbReference>
<name>A0ABV5LS43_9ACTN</name>
<evidence type="ECO:0000259" key="2">
    <source>
        <dbReference type="Pfam" id="PF00582"/>
    </source>
</evidence>
<dbReference type="Pfam" id="PF00582">
    <property type="entry name" value="Usp"/>
    <property type="match status" value="2"/>
</dbReference>
<evidence type="ECO:0000313" key="3">
    <source>
        <dbReference type="EMBL" id="MFB9376903.1"/>
    </source>
</evidence>
<dbReference type="Proteomes" id="UP001589748">
    <property type="component" value="Unassembled WGS sequence"/>
</dbReference>
<dbReference type="RefSeq" id="WP_380135552.1">
    <property type="nucleotide sequence ID" value="NZ_JBHLUI010000003.1"/>
</dbReference>
<dbReference type="PANTHER" id="PTHR46268:SF6">
    <property type="entry name" value="UNIVERSAL STRESS PROTEIN UP12"/>
    <property type="match status" value="1"/>
</dbReference>
<proteinExistence type="inferred from homology"/>
<dbReference type="PANTHER" id="PTHR46268">
    <property type="entry name" value="STRESS RESPONSE PROTEIN NHAX"/>
    <property type="match status" value="1"/>
</dbReference>
<comment type="caution">
    <text evidence="3">The sequence shown here is derived from an EMBL/GenBank/DDBJ whole genome shotgun (WGS) entry which is preliminary data.</text>
</comment>
<dbReference type="EMBL" id="JBHMDM010000004">
    <property type="protein sequence ID" value="MFB9376903.1"/>
    <property type="molecule type" value="Genomic_DNA"/>
</dbReference>
<dbReference type="InterPro" id="IPR006015">
    <property type="entry name" value="Universal_stress_UspA"/>
</dbReference>
<protein>
    <submittedName>
        <fullName evidence="3">Universal stress protein</fullName>
    </submittedName>
</protein>
<dbReference type="Gene3D" id="3.40.50.620">
    <property type="entry name" value="HUPs"/>
    <property type="match status" value="2"/>
</dbReference>
<sequence length="291" mass="30024">MTVVVGHLPERGGRAALHLGVALARALGTSLTVATVVRTGRHPAEDSPALERRRTLVAEVEEAARAAVADLAADVPVVVRVLADRSTSRALGAVAAETGARVLVLGSSAEGHVGQIVVGSTADKLLHSAALPVALAPRGFRAPRGAPDRTRPARITVATTGEDEAALVRARDLAEGLGVELRVLVLAVRHRPVLTSQAGFDAEAPVVAAWTEEALGAVAELRERGVLPAGARTEVGTGPGWREALDAVEWTADDLLVLGTPPEGPVARVFLGSRATKILRHAPVPVLVLPG</sequence>
<dbReference type="CDD" id="cd00293">
    <property type="entry name" value="USP-like"/>
    <property type="match status" value="2"/>
</dbReference>
<keyword evidence="4" id="KW-1185">Reference proteome</keyword>
<gene>
    <name evidence="3" type="ORF">ACFFVI_07970</name>
</gene>
<comment type="similarity">
    <text evidence="1">Belongs to the universal stress protein A family.</text>
</comment>
<accession>A0ABV5LS43</accession>
<dbReference type="InterPro" id="IPR014729">
    <property type="entry name" value="Rossmann-like_a/b/a_fold"/>
</dbReference>